<accession>A0AAN9KAU5</accession>
<proteinExistence type="predicted"/>
<reference evidence="1 2" key="1">
    <citation type="submission" date="2024-01" db="EMBL/GenBank/DDBJ databases">
        <title>The genomes of 5 underutilized Papilionoideae crops provide insights into root nodulation and disease resistanc.</title>
        <authorList>
            <person name="Jiang F."/>
        </authorList>
    </citation>
    <scope>NUCLEOTIDE SEQUENCE [LARGE SCALE GENOMIC DNA]</scope>
    <source>
        <strain evidence="1">LVBAO_FW01</strain>
        <tissue evidence="1">Leaves</tissue>
    </source>
</reference>
<dbReference type="AlphaFoldDB" id="A0AAN9KAU5"/>
<evidence type="ECO:0000313" key="2">
    <source>
        <dbReference type="Proteomes" id="UP001367508"/>
    </source>
</evidence>
<comment type="caution">
    <text evidence="1">The sequence shown here is derived from an EMBL/GenBank/DDBJ whole genome shotgun (WGS) entry which is preliminary data.</text>
</comment>
<sequence>MADREIGHVVKEFTKVIGDLLYITDLSVGGAPSLPKGSEVSSSPSPVYGRKQASDPWKALAITGSGFEFDFWRLGSLRILLCLSKPVLQADEGDRQRVIKLEQQGQYIEMGLPYQRRIYCFESGFLPIILRVTGTRSTGAPRANTVLSGWYLEILMFSVDWLHLVFNVGKQKILGCDTLIWSFQGSSLGVCALSRSSHVSCSKLLVSPPPQWLTELPANREATPAVAILASPRLVSLSPLPD</sequence>
<organism evidence="1 2">
    <name type="scientific">Canavalia gladiata</name>
    <name type="common">Sword bean</name>
    <name type="synonym">Dolichos gladiatus</name>
    <dbReference type="NCBI Taxonomy" id="3824"/>
    <lineage>
        <taxon>Eukaryota</taxon>
        <taxon>Viridiplantae</taxon>
        <taxon>Streptophyta</taxon>
        <taxon>Embryophyta</taxon>
        <taxon>Tracheophyta</taxon>
        <taxon>Spermatophyta</taxon>
        <taxon>Magnoliopsida</taxon>
        <taxon>eudicotyledons</taxon>
        <taxon>Gunneridae</taxon>
        <taxon>Pentapetalae</taxon>
        <taxon>rosids</taxon>
        <taxon>fabids</taxon>
        <taxon>Fabales</taxon>
        <taxon>Fabaceae</taxon>
        <taxon>Papilionoideae</taxon>
        <taxon>50 kb inversion clade</taxon>
        <taxon>NPAAA clade</taxon>
        <taxon>indigoferoid/millettioid clade</taxon>
        <taxon>Phaseoleae</taxon>
        <taxon>Canavalia</taxon>
    </lineage>
</organism>
<protein>
    <submittedName>
        <fullName evidence="1">Uncharacterized protein</fullName>
    </submittedName>
</protein>
<evidence type="ECO:0000313" key="1">
    <source>
        <dbReference type="EMBL" id="KAK7313061.1"/>
    </source>
</evidence>
<gene>
    <name evidence="1" type="ORF">VNO77_37426</name>
</gene>
<name>A0AAN9KAU5_CANGL</name>
<dbReference type="EMBL" id="JAYMYQ010000009">
    <property type="protein sequence ID" value="KAK7313061.1"/>
    <property type="molecule type" value="Genomic_DNA"/>
</dbReference>
<keyword evidence="2" id="KW-1185">Reference proteome</keyword>
<dbReference type="Proteomes" id="UP001367508">
    <property type="component" value="Unassembled WGS sequence"/>
</dbReference>